<dbReference type="InterPro" id="IPR026444">
    <property type="entry name" value="Secre_tail"/>
</dbReference>
<accession>A0A085BFU0</accession>
<evidence type="ECO:0000256" key="1">
    <source>
        <dbReference type="ARBA" id="ARBA00022729"/>
    </source>
</evidence>
<protein>
    <submittedName>
        <fullName evidence="4">Secretion protein</fullName>
    </submittedName>
</protein>
<dbReference type="EMBL" id="JPLY01000004">
    <property type="protein sequence ID" value="KFC21335.1"/>
    <property type="molecule type" value="Genomic_DNA"/>
</dbReference>
<feature type="signal peptide" evidence="2">
    <location>
        <begin position="1"/>
        <end position="19"/>
    </location>
</feature>
<dbReference type="AlphaFoldDB" id="A0A085BFU0"/>
<dbReference type="NCBIfam" id="TIGR04183">
    <property type="entry name" value="Por_Secre_tail"/>
    <property type="match status" value="1"/>
</dbReference>
<feature type="domain" description="Secretion system C-terminal sorting" evidence="3">
    <location>
        <begin position="213"/>
        <end position="278"/>
    </location>
</feature>
<evidence type="ECO:0000313" key="4">
    <source>
        <dbReference type="EMBL" id="KFC21335.1"/>
    </source>
</evidence>
<reference evidence="4 5" key="1">
    <citation type="submission" date="2014-07" db="EMBL/GenBank/DDBJ databases">
        <title>Epilithonimonas lactis LMG 22401 Genome.</title>
        <authorList>
            <person name="Pipes S.E."/>
            <person name="Stropko S.J."/>
        </authorList>
    </citation>
    <scope>NUCLEOTIDE SEQUENCE [LARGE SCALE GENOMIC DNA]</scope>
    <source>
        <strain evidence="4 5">LMG 24401</strain>
    </source>
</reference>
<comment type="caution">
    <text evidence="4">The sequence shown here is derived from an EMBL/GenBank/DDBJ whole genome shotgun (WGS) entry which is preliminary data.</text>
</comment>
<name>A0A085BFU0_9FLAO</name>
<proteinExistence type="predicted"/>
<sequence length="280" mass="30552">MKKIYFLITAMLMSLVLINAQTSTEQFETESSGSTSFTDNGVIFNIISNNAPASLFDIGVFPGTGWNGTQTDSRYIDNTGTATLANANSSFSIKTTSNLFKVNRFWVFVANHFVNQNSVGTLTVTGRLSGVTKYSQTKSTGFATALGSTNGYTLIDLTNLNGQNYSNIIIDELRITLGGEYRYLGLDAFTWVKDTGLVLAVDDTINGKNNFQIYPNPTSDFINFKNAESIEKVEIYDLSGKLSISASNATKVNVSQLEKGTYTVKVKTKNGIGNSKFIKK</sequence>
<organism evidence="4 5">
    <name type="scientific">Epilithonimonas lactis</name>
    <dbReference type="NCBI Taxonomy" id="421072"/>
    <lineage>
        <taxon>Bacteria</taxon>
        <taxon>Pseudomonadati</taxon>
        <taxon>Bacteroidota</taxon>
        <taxon>Flavobacteriia</taxon>
        <taxon>Flavobacteriales</taxon>
        <taxon>Weeksellaceae</taxon>
        <taxon>Chryseobacterium group</taxon>
        <taxon>Epilithonimonas</taxon>
    </lineage>
</organism>
<dbReference type="Proteomes" id="UP000028623">
    <property type="component" value="Unassembled WGS sequence"/>
</dbReference>
<evidence type="ECO:0000259" key="3">
    <source>
        <dbReference type="Pfam" id="PF18962"/>
    </source>
</evidence>
<evidence type="ECO:0000256" key="2">
    <source>
        <dbReference type="SAM" id="SignalP"/>
    </source>
</evidence>
<dbReference type="Pfam" id="PF18962">
    <property type="entry name" value="Por_Secre_tail"/>
    <property type="match status" value="1"/>
</dbReference>
<dbReference type="RefSeq" id="WP_051879997.1">
    <property type="nucleotide sequence ID" value="NZ_FOFI01000001.1"/>
</dbReference>
<gene>
    <name evidence="4" type="ORF">IO89_14165</name>
</gene>
<keyword evidence="5" id="KW-1185">Reference proteome</keyword>
<dbReference type="STRING" id="421072.SAMN04488097_0738"/>
<keyword evidence="1 2" id="KW-0732">Signal</keyword>
<feature type="chain" id="PRO_5001786895" evidence="2">
    <location>
        <begin position="20"/>
        <end position="280"/>
    </location>
</feature>
<evidence type="ECO:0000313" key="5">
    <source>
        <dbReference type="Proteomes" id="UP000028623"/>
    </source>
</evidence>
<dbReference type="OrthoDB" id="9805017at2"/>
<dbReference type="eggNOG" id="COG3209">
    <property type="taxonomic scope" value="Bacteria"/>
</dbReference>